<reference evidence="6" key="1">
    <citation type="submission" date="2012-04" db="EMBL/GenBank/DDBJ databases">
        <title>Finished genome of Dactylococcopsis salina PCC 8305.</title>
        <authorList>
            <consortium name="US DOE Joint Genome Institute"/>
            <person name="Gugger M."/>
            <person name="Coursin T."/>
            <person name="Rippka R."/>
            <person name="Tandeau De Marsac N."/>
            <person name="Huntemann M."/>
            <person name="Wei C.-L."/>
            <person name="Han J."/>
            <person name="Detter J.C."/>
            <person name="Han C."/>
            <person name="Tapia R."/>
            <person name="Daligault H."/>
            <person name="Chen A."/>
            <person name="Krypides N."/>
            <person name="Mavromatis K."/>
            <person name="Markowitz V."/>
            <person name="Szeto E."/>
            <person name="Ivanova N."/>
            <person name="Ovchinnikova G."/>
            <person name="Pagani I."/>
            <person name="Pati A."/>
            <person name="Goodwin L."/>
            <person name="Peters L."/>
            <person name="Pitluck S."/>
            <person name="Woyke T."/>
            <person name="Kerfeld C."/>
        </authorList>
    </citation>
    <scope>NUCLEOTIDE SEQUENCE [LARGE SCALE GENOMIC DNA]</scope>
    <source>
        <strain evidence="6">PCC 8305</strain>
    </source>
</reference>
<keyword evidence="3" id="KW-0547">Nucleotide-binding</keyword>
<dbReference type="SUPFAM" id="SSF52540">
    <property type="entry name" value="P-loop containing nucleoside triphosphate hydrolases"/>
    <property type="match status" value="1"/>
</dbReference>
<dbReference type="InterPro" id="IPR003439">
    <property type="entry name" value="ABC_transporter-like_ATP-bd"/>
</dbReference>
<evidence type="ECO:0000256" key="4">
    <source>
        <dbReference type="ARBA" id="ARBA00022840"/>
    </source>
</evidence>
<evidence type="ECO:0000259" key="5">
    <source>
        <dbReference type="PROSITE" id="PS50893"/>
    </source>
</evidence>
<accession>K9YTV2</accession>
<dbReference type="PROSITE" id="PS00211">
    <property type="entry name" value="ABC_TRANSPORTER_1"/>
    <property type="match status" value="1"/>
</dbReference>
<dbReference type="OrthoDB" id="9806726at2"/>
<gene>
    <name evidence="6" type="ORF">Dacsa_0793</name>
</gene>
<dbReference type="InterPro" id="IPR050153">
    <property type="entry name" value="Metal_Ion_Import_ABC"/>
</dbReference>
<dbReference type="Gene3D" id="3.40.50.300">
    <property type="entry name" value="P-loop containing nucleotide triphosphate hydrolases"/>
    <property type="match status" value="1"/>
</dbReference>
<evidence type="ECO:0000256" key="3">
    <source>
        <dbReference type="ARBA" id="ARBA00022741"/>
    </source>
</evidence>
<dbReference type="FunFam" id="3.40.50.300:FF:000134">
    <property type="entry name" value="Iron-enterobactin ABC transporter ATP-binding protein"/>
    <property type="match status" value="1"/>
</dbReference>
<keyword evidence="7" id="KW-1185">Reference proteome</keyword>
<dbReference type="PATRIC" id="fig|13035.3.peg.884"/>
<protein>
    <submittedName>
        <fullName evidence="6">ATPase component of Mn/Zn ABC-type transporter</fullName>
    </submittedName>
</protein>
<dbReference type="EMBL" id="CP003944">
    <property type="protein sequence ID" value="AFZ49543.1"/>
    <property type="molecule type" value="Genomic_DNA"/>
</dbReference>
<dbReference type="PANTHER" id="PTHR42734:SF5">
    <property type="entry name" value="IRON TRANSPORT SYSTEM ATP-BINDING PROTEIN HI_0361-RELATED"/>
    <property type="match status" value="1"/>
</dbReference>
<comment type="similarity">
    <text evidence="1">Belongs to the ABC transporter superfamily.</text>
</comment>
<dbReference type="PROSITE" id="PS50893">
    <property type="entry name" value="ABC_TRANSPORTER_2"/>
    <property type="match status" value="1"/>
</dbReference>
<dbReference type="CDD" id="cd03235">
    <property type="entry name" value="ABC_Metallic_Cations"/>
    <property type="match status" value="1"/>
</dbReference>
<dbReference type="GO" id="GO:0005524">
    <property type="term" value="F:ATP binding"/>
    <property type="evidence" value="ECO:0007669"/>
    <property type="project" value="UniProtKB-KW"/>
</dbReference>
<keyword evidence="4" id="KW-0067">ATP-binding</keyword>
<name>K9YTV2_DACS8</name>
<dbReference type="Proteomes" id="UP000010482">
    <property type="component" value="Chromosome"/>
</dbReference>
<evidence type="ECO:0000256" key="1">
    <source>
        <dbReference type="ARBA" id="ARBA00005417"/>
    </source>
</evidence>
<dbReference type="GO" id="GO:0016887">
    <property type="term" value="F:ATP hydrolysis activity"/>
    <property type="evidence" value="ECO:0007669"/>
    <property type="project" value="InterPro"/>
</dbReference>
<dbReference type="InterPro" id="IPR017871">
    <property type="entry name" value="ABC_transporter-like_CS"/>
</dbReference>
<dbReference type="InterPro" id="IPR027417">
    <property type="entry name" value="P-loop_NTPase"/>
</dbReference>
<dbReference type="HOGENOM" id="CLU_000604_1_11_3"/>
<dbReference type="RefSeq" id="WP_015228555.1">
    <property type="nucleotide sequence ID" value="NC_019780.1"/>
</dbReference>
<feature type="domain" description="ABC transporter" evidence="5">
    <location>
        <begin position="33"/>
        <end position="264"/>
    </location>
</feature>
<evidence type="ECO:0000313" key="7">
    <source>
        <dbReference type="Proteomes" id="UP000010482"/>
    </source>
</evidence>
<organism evidence="6 7">
    <name type="scientific">Dactylococcopsis salina (strain PCC 8305)</name>
    <name type="common">Myxobactron salinum</name>
    <dbReference type="NCBI Taxonomy" id="13035"/>
    <lineage>
        <taxon>Bacteria</taxon>
        <taxon>Bacillati</taxon>
        <taxon>Cyanobacteriota</taxon>
        <taxon>Cyanophyceae</taxon>
        <taxon>Nodosilineales</taxon>
        <taxon>Cymatolegaceae</taxon>
        <taxon>Dactylococcopsis</taxon>
    </lineage>
</organism>
<dbReference type="eggNOG" id="COG1121">
    <property type="taxonomic scope" value="Bacteria"/>
</dbReference>
<evidence type="ECO:0000313" key="6">
    <source>
        <dbReference type="EMBL" id="AFZ49543.1"/>
    </source>
</evidence>
<dbReference type="SMART" id="SM00382">
    <property type="entry name" value="AAA"/>
    <property type="match status" value="1"/>
</dbReference>
<sequence length="271" mass="30344">MTSANYGWGESCRFPRQWDQLPLTLLSTRESPIVVKDLSVYYRRVEALQGISCQIQPGCLTGIIGPNGAGKSTLLRAMLGLVKGKGKVRWGESSLVAHRSRVAYVPQRSMIDWDYPATVWDVVMMGRVKATGWFHRFSTASRQMALDALARVEMDTLRDRAIKDLSGGQQQRVFIARALAQQADIFFLDEPFIGIDQKTETVIFDIFHQLTNAGKTVVVVNHDLGATITNFDDLILLNKTLIAAGKRQQVLTQKNLNRAYSGKVFFFSESI</sequence>
<keyword evidence="2" id="KW-0813">Transport</keyword>
<dbReference type="KEGG" id="dsl:Dacsa_0793"/>
<evidence type="ECO:0000256" key="2">
    <source>
        <dbReference type="ARBA" id="ARBA00022448"/>
    </source>
</evidence>
<dbReference type="InterPro" id="IPR003593">
    <property type="entry name" value="AAA+_ATPase"/>
</dbReference>
<dbReference type="STRING" id="13035.Dacsa_0793"/>
<dbReference type="AlphaFoldDB" id="K9YTV2"/>
<proteinExistence type="inferred from homology"/>
<dbReference type="PANTHER" id="PTHR42734">
    <property type="entry name" value="METAL TRANSPORT SYSTEM ATP-BINDING PROTEIN TM_0124-RELATED"/>
    <property type="match status" value="1"/>
</dbReference>
<dbReference type="Pfam" id="PF00005">
    <property type="entry name" value="ABC_tran"/>
    <property type="match status" value="1"/>
</dbReference>